<keyword evidence="1" id="KW-0547">Nucleotide-binding</keyword>
<dbReference type="GO" id="GO:0016817">
    <property type="term" value="F:hydrolase activity, acting on acid anhydrides"/>
    <property type="evidence" value="ECO:0007669"/>
    <property type="project" value="InterPro"/>
</dbReference>
<evidence type="ECO:0000256" key="7">
    <source>
        <dbReference type="ARBA" id="ARBA00023159"/>
    </source>
</evidence>
<keyword evidence="6" id="KW-0238">DNA-binding</keyword>
<dbReference type="PROSITE" id="PS51192">
    <property type="entry name" value="HELICASE_ATP_BIND_1"/>
    <property type="match status" value="1"/>
</dbReference>
<dbReference type="InterPro" id="IPR040766">
    <property type="entry name" value="Tudor_2_RapA"/>
</dbReference>
<dbReference type="HAMAP" id="MF_01821">
    <property type="entry name" value="Helicase_RapA"/>
    <property type="match status" value="1"/>
</dbReference>
<dbReference type="Gene3D" id="3.30.360.80">
    <property type="match status" value="1"/>
</dbReference>
<gene>
    <name evidence="11" type="ORF">Cflav_PD4496</name>
</gene>
<keyword evidence="2" id="KW-0378">Hydrolase</keyword>
<dbReference type="EMBL" id="ABOX02000007">
    <property type="protein sequence ID" value="EEF61833.1"/>
    <property type="molecule type" value="Genomic_DNA"/>
</dbReference>
<keyword evidence="4" id="KW-0067">ATP-binding</keyword>
<keyword evidence="3" id="KW-0347">Helicase</keyword>
<dbReference type="InterPro" id="IPR023949">
    <property type="entry name" value="Helicase_RapA"/>
</dbReference>
<dbReference type="CDD" id="cd18793">
    <property type="entry name" value="SF2_C_SNF"/>
    <property type="match status" value="1"/>
</dbReference>
<evidence type="ECO:0000256" key="8">
    <source>
        <dbReference type="ARBA" id="ARBA00023163"/>
    </source>
</evidence>
<reference evidence="11 12" key="1">
    <citation type="journal article" date="2011" name="J. Bacteriol.">
        <title>Genome sequence of 'Pedosphaera parvula' Ellin514, an aerobic Verrucomicrobial isolate from pasture soil.</title>
        <authorList>
            <person name="Kant R."/>
            <person name="van Passel M.W."/>
            <person name="Sangwan P."/>
            <person name="Palva A."/>
            <person name="Lucas S."/>
            <person name="Copeland A."/>
            <person name="Lapidus A."/>
            <person name="Glavina Del Rio T."/>
            <person name="Dalin E."/>
            <person name="Tice H."/>
            <person name="Bruce D."/>
            <person name="Goodwin L."/>
            <person name="Pitluck S."/>
            <person name="Chertkov O."/>
            <person name="Larimer F.W."/>
            <person name="Land M.L."/>
            <person name="Hauser L."/>
            <person name="Brettin T.S."/>
            <person name="Detter J.C."/>
            <person name="Han S."/>
            <person name="de Vos W.M."/>
            <person name="Janssen P.H."/>
            <person name="Smidt H."/>
        </authorList>
    </citation>
    <scope>NUCLEOTIDE SEQUENCE [LARGE SCALE GENOMIC DNA]</scope>
    <source>
        <strain evidence="11 12">Ellin514</strain>
    </source>
</reference>
<evidence type="ECO:0000313" key="12">
    <source>
        <dbReference type="Proteomes" id="UP000003688"/>
    </source>
</evidence>
<dbReference type="Pfam" id="PF00176">
    <property type="entry name" value="SNF2-rel_dom"/>
    <property type="match status" value="1"/>
</dbReference>
<dbReference type="GO" id="GO:0004386">
    <property type="term" value="F:helicase activity"/>
    <property type="evidence" value="ECO:0007669"/>
    <property type="project" value="UniProtKB-KW"/>
</dbReference>
<evidence type="ECO:0000256" key="4">
    <source>
        <dbReference type="ARBA" id="ARBA00022840"/>
    </source>
</evidence>
<dbReference type="Gene3D" id="3.40.50.300">
    <property type="entry name" value="P-loop containing nucleotide triphosphate hydrolases"/>
    <property type="match status" value="1"/>
</dbReference>
<evidence type="ECO:0000259" key="10">
    <source>
        <dbReference type="PROSITE" id="PS51194"/>
    </source>
</evidence>
<dbReference type="PANTHER" id="PTHR45766:SF6">
    <property type="entry name" value="SWI_SNF-RELATED MATRIX-ASSOCIATED ACTIN-DEPENDENT REGULATOR OF CHROMATIN SUBFAMILY A-LIKE PROTEIN 1"/>
    <property type="match status" value="1"/>
</dbReference>
<evidence type="ECO:0000256" key="6">
    <source>
        <dbReference type="ARBA" id="ARBA00023125"/>
    </source>
</evidence>
<dbReference type="InterPro" id="IPR057342">
    <property type="entry name" value="DEXDc_RapA"/>
</dbReference>
<evidence type="ECO:0000256" key="5">
    <source>
        <dbReference type="ARBA" id="ARBA00023015"/>
    </source>
</evidence>
<dbReference type="GO" id="GO:0005524">
    <property type="term" value="F:ATP binding"/>
    <property type="evidence" value="ECO:0007669"/>
    <property type="project" value="UniProtKB-KW"/>
</dbReference>
<evidence type="ECO:0000313" key="11">
    <source>
        <dbReference type="EMBL" id="EEF61833.1"/>
    </source>
</evidence>
<dbReference type="Pfam" id="PF00271">
    <property type="entry name" value="Helicase_C"/>
    <property type="match status" value="1"/>
</dbReference>
<keyword evidence="8" id="KW-0804">Transcription</keyword>
<dbReference type="GO" id="GO:0003677">
    <property type="term" value="F:DNA binding"/>
    <property type="evidence" value="ECO:0007669"/>
    <property type="project" value="UniProtKB-KW"/>
</dbReference>
<protein>
    <submittedName>
        <fullName evidence="11">SNF2-related protein</fullName>
    </submittedName>
</protein>
<dbReference type="InterPro" id="IPR022737">
    <property type="entry name" value="RapA_C"/>
</dbReference>
<organism evidence="11 12">
    <name type="scientific">Pedosphaera parvula (strain Ellin514)</name>
    <dbReference type="NCBI Taxonomy" id="320771"/>
    <lineage>
        <taxon>Bacteria</taxon>
        <taxon>Pseudomonadati</taxon>
        <taxon>Verrucomicrobiota</taxon>
        <taxon>Pedosphaerae</taxon>
        <taxon>Pedosphaerales</taxon>
        <taxon>Pedosphaeraceae</taxon>
        <taxon>Pedosphaera</taxon>
    </lineage>
</organism>
<dbReference type="Gene3D" id="6.10.140.1500">
    <property type="match status" value="1"/>
</dbReference>
<comment type="caution">
    <text evidence="11">The sequence shown here is derived from an EMBL/GenBank/DDBJ whole genome shotgun (WGS) entry which is preliminary data.</text>
</comment>
<dbReference type="InterPro" id="IPR027417">
    <property type="entry name" value="P-loop_NTPase"/>
</dbReference>
<evidence type="ECO:0000256" key="1">
    <source>
        <dbReference type="ARBA" id="ARBA00022741"/>
    </source>
</evidence>
<dbReference type="SUPFAM" id="SSF52540">
    <property type="entry name" value="P-loop containing nucleoside triphosphate hydrolases"/>
    <property type="match status" value="2"/>
</dbReference>
<feature type="domain" description="Helicase C-terminal" evidence="10">
    <location>
        <begin position="462"/>
        <end position="605"/>
    </location>
</feature>
<dbReference type="CDD" id="cd18011">
    <property type="entry name" value="DEXDc_RapA"/>
    <property type="match status" value="1"/>
</dbReference>
<dbReference type="InterPro" id="IPR040765">
    <property type="entry name" value="Tudor_1_RapA"/>
</dbReference>
<keyword evidence="5" id="KW-0805">Transcription regulation</keyword>
<dbReference type="SMART" id="SM00490">
    <property type="entry name" value="HELICc"/>
    <property type="match status" value="1"/>
</dbReference>
<dbReference type="Proteomes" id="UP000003688">
    <property type="component" value="Unassembled WGS sequence"/>
</dbReference>
<dbReference type="Pfam" id="PF12137">
    <property type="entry name" value="RapA_C"/>
    <property type="match status" value="1"/>
</dbReference>
<dbReference type="InterPro" id="IPR000330">
    <property type="entry name" value="SNF2_N"/>
</dbReference>
<proteinExistence type="inferred from homology"/>
<evidence type="ECO:0000256" key="3">
    <source>
        <dbReference type="ARBA" id="ARBA00022806"/>
    </source>
</evidence>
<dbReference type="GO" id="GO:0006355">
    <property type="term" value="P:regulation of DNA-templated transcription"/>
    <property type="evidence" value="ECO:0007669"/>
    <property type="project" value="InterPro"/>
</dbReference>
<dbReference type="PROSITE" id="PS51194">
    <property type="entry name" value="HELICASE_CTER"/>
    <property type="match status" value="1"/>
</dbReference>
<keyword evidence="12" id="KW-1185">Reference proteome</keyword>
<dbReference type="STRING" id="320771.Cflav_PD4496"/>
<dbReference type="Gene3D" id="2.30.30.140">
    <property type="match status" value="1"/>
</dbReference>
<dbReference type="Gene3D" id="2.30.30.930">
    <property type="match status" value="1"/>
</dbReference>
<dbReference type="Pfam" id="PF18339">
    <property type="entry name" value="Tudor_1_RapA"/>
    <property type="match status" value="1"/>
</dbReference>
<dbReference type="InterPro" id="IPR038718">
    <property type="entry name" value="SNF2-like_sf"/>
</dbReference>
<dbReference type="SMART" id="SM00487">
    <property type="entry name" value="DEXDc"/>
    <property type="match status" value="1"/>
</dbReference>
<keyword evidence="7" id="KW-0010">Activator</keyword>
<dbReference type="InterPro" id="IPR049730">
    <property type="entry name" value="SNF2/RAD54-like_C"/>
</dbReference>
<dbReference type="PANTHER" id="PTHR45766">
    <property type="entry name" value="DNA ANNEALING HELICASE AND ENDONUCLEASE ZRANB3 FAMILY MEMBER"/>
    <property type="match status" value="1"/>
</dbReference>
<dbReference type="AlphaFoldDB" id="B9XDU2"/>
<dbReference type="InterPro" id="IPR001650">
    <property type="entry name" value="Helicase_C-like"/>
</dbReference>
<dbReference type="Gene3D" id="3.40.50.10810">
    <property type="entry name" value="Tandem AAA-ATPase domain"/>
    <property type="match status" value="1"/>
</dbReference>
<dbReference type="InterPro" id="IPR014001">
    <property type="entry name" value="Helicase_ATP-bd"/>
</dbReference>
<sequence length="943" mass="106147">MSESEPELGLATVVHTGEGRVQVLFSATGETRTYASDNAPLKRVRFRIGDTVKTNDDKELTVKEVIEKEGLLLYVGQDQAVPEAELSASLSLRGPEDRLFAGRFDEPATFELRRLTLELLHRLRKSPVRGFVGGRIDLIPHQLYIAQEVASRQAPRVMLSDEVGLGKTIEAGLILHRLLLSERANRILVLVPESLVHQWFVEMLRRFNVWLNIFDEERCAAIEAGDPGANPFLDDQLVLTSINFLASSPTRSAQAVAAGWDVLVVDEAHHLKWSKENPSREYQIVEELSRQSEGLLLLTATPEQLGMESHFARLQLLDPDRHHDLASFLAESRDYKPTADIAEKLLTGKKPTRKDITFLGNLFAHNAELKEHLEKVGKGNAEASQALLKDLLDMHGPGRVLFRNTRAGMTGFPKRSAHLAKLDPGPKAEEWLDRVSTEFAVDAGEANLKASLDLTKDPRILWLVDLLQKLDPQKVLLICRTIEKVEAIDAALRRHVSIKTGIFHEGLTLVQRDRNAAWFAEADGARLLLCSEIGSEGRNFQFAHHLVLFDLPLNPELLEQRIGRLDRIGQTKDIHIHVPYLAHSPQEVLARWYHEGLDAFEKNLEGGNELLLRFGRAVHDLALEFSVADRSEADQELADLLERTADGRRELRQVLEQGRDRLLEMNSFRAPVARQIIELIQKEDRQTDLEDYLLSMFDHFGVHIEELAPHTWQLNPQGIITDSFPAMPAEGLIATCDRRRALGREDIGFLTWDHPMVTGAMELLLGSEAGNCSFAVLPTAGERTLLLELAFILEAIAAPRLHMDRFLPATPIRLVINHKLENVSESHPGKVLEERLRKGSPYKLLDNEQLARGTLPAMLHHASTLAETGAETLRQAALKEMNQLLGHEVQRLKTLRQVNDHIRPQEIIMAEEQQKQLATTILQARTRLDSLRLIWKGPPEILN</sequence>
<name>B9XDU2_PEDPL</name>
<evidence type="ECO:0000259" key="9">
    <source>
        <dbReference type="PROSITE" id="PS51192"/>
    </source>
</evidence>
<accession>B9XDU2</accession>
<dbReference type="NCBIfam" id="NF003426">
    <property type="entry name" value="PRK04914.1"/>
    <property type="match status" value="1"/>
</dbReference>
<dbReference type="Pfam" id="PF18337">
    <property type="entry name" value="Tudor_RapA"/>
    <property type="match status" value="1"/>
</dbReference>
<feature type="domain" description="Helicase ATP-binding" evidence="9">
    <location>
        <begin position="148"/>
        <end position="320"/>
    </location>
</feature>
<evidence type="ECO:0000256" key="2">
    <source>
        <dbReference type="ARBA" id="ARBA00022801"/>
    </source>
</evidence>